<evidence type="ECO:0000256" key="2">
    <source>
        <dbReference type="ARBA" id="ARBA00005944"/>
    </source>
</evidence>
<evidence type="ECO:0000256" key="1">
    <source>
        <dbReference type="ARBA" id="ARBA00004141"/>
    </source>
</evidence>
<evidence type="ECO:0000256" key="7">
    <source>
        <dbReference type="SAM" id="Coils"/>
    </source>
</evidence>
<dbReference type="Proteomes" id="UP001331515">
    <property type="component" value="Unassembled WGS sequence"/>
</dbReference>
<dbReference type="PANTHER" id="PTHR34093:SF1">
    <property type="entry name" value="CHLORIDE CHANNEL CLIC-LIKE PROTEIN 1"/>
    <property type="match status" value="1"/>
</dbReference>
<feature type="transmembrane region" description="Helical" evidence="8">
    <location>
        <begin position="333"/>
        <end position="355"/>
    </location>
</feature>
<proteinExistence type="inferred from homology"/>
<name>A0AAN8C6E8_CHAGU</name>
<keyword evidence="6 8" id="KW-0472">Membrane</keyword>
<dbReference type="EMBL" id="JAURVH010001533">
    <property type="protein sequence ID" value="KAK5897857.1"/>
    <property type="molecule type" value="Genomic_DNA"/>
</dbReference>
<dbReference type="GO" id="GO:0016020">
    <property type="term" value="C:membrane"/>
    <property type="evidence" value="ECO:0007669"/>
    <property type="project" value="UniProtKB-SubCell"/>
</dbReference>
<feature type="signal peptide" evidence="9">
    <location>
        <begin position="1"/>
        <end position="18"/>
    </location>
</feature>
<protein>
    <recommendedName>
        <fullName evidence="3">Chloride channel CLIC-like protein 1</fullName>
    </recommendedName>
</protein>
<dbReference type="InterPro" id="IPR009231">
    <property type="entry name" value="Chloride_chnl_CLIC-like"/>
</dbReference>
<keyword evidence="9" id="KW-0732">Signal</keyword>
<dbReference type="GO" id="GO:0005254">
    <property type="term" value="F:chloride channel activity"/>
    <property type="evidence" value="ECO:0007669"/>
    <property type="project" value="TreeGrafter"/>
</dbReference>
<comment type="similarity">
    <text evidence="2">Belongs to the chloride channel MCLC family.</text>
</comment>
<sequence>MLLMVLVVSLFLCGSAQEADNDWIDPFDMLNYDASTTTMRQPAEPAKRKFTPDSNQEELTSCNTQVVDLKREIEELKKKISVISQQPTCNPVFKRFLTRLRKEILRVGPPSDSAEVFYDAKIRMSTQAMKEIQALLEGKDSWRTDALDNAISQILVDLRPHDYKTWTEQFEERFGVELDTVLKVCLCVLVMVAIICTALWSTVSWFVQFWRLFAVCFLLSIVWNWLYLYKIAFTDHQRNQVKTENYEKCPRSKTVDWIDSLKEFFRSTLTLQDDPCKKYYEVILVNPIVLVPPTTAFAVTVTTLFTEPLKHIEQGISEFLVALLKELPITLQIPVLLTTVLAIVVCMYGSVQAAFQYGIAALFR</sequence>
<gene>
    <name evidence="10" type="ORF">CgunFtcFv8_015323</name>
</gene>
<dbReference type="GO" id="GO:0005783">
    <property type="term" value="C:endoplasmic reticulum"/>
    <property type="evidence" value="ECO:0007669"/>
    <property type="project" value="TreeGrafter"/>
</dbReference>
<comment type="caution">
    <text evidence="10">The sequence shown here is derived from an EMBL/GenBank/DDBJ whole genome shotgun (WGS) entry which is preliminary data.</text>
</comment>
<organism evidence="10 11">
    <name type="scientific">Champsocephalus gunnari</name>
    <name type="common">Mackerel icefish</name>
    <dbReference type="NCBI Taxonomy" id="52237"/>
    <lineage>
        <taxon>Eukaryota</taxon>
        <taxon>Metazoa</taxon>
        <taxon>Chordata</taxon>
        <taxon>Craniata</taxon>
        <taxon>Vertebrata</taxon>
        <taxon>Euteleostomi</taxon>
        <taxon>Actinopterygii</taxon>
        <taxon>Neopterygii</taxon>
        <taxon>Teleostei</taxon>
        <taxon>Neoteleostei</taxon>
        <taxon>Acanthomorphata</taxon>
        <taxon>Eupercaria</taxon>
        <taxon>Perciformes</taxon>
        <taxon>Notothenioidei</taxon>
        <taxon>Channichthyidae</taxon>
        <taxon>Champsocephalus</taxon>
    </lineage>
</organism>
<keyword evidence="11" id="KW-1185">Reference proteome</keyword>
<evidence type="ECO:0000256" key="6">
    <source>
        <dbReference type="ARBA" id="ARBA00023136"/>
    </source>
</evidence>
<comment type="subcellular location">
    <subcellularLocation>
        <location evidence="1">Membrane</location>
        <topology evidence="1">Multi-pass membrane protein</topology>
    </subcellularLocation>
</comment>
<feature type="chain" id="PRO_5042838201" description="Chloride channel CLIC-like protein 1" evidence="9">
    <location>
        <begin position="19"/>
        <end position="364"/>
    </location>
</feature>
<keyword evidence="4 8" id="KW-0812">Transmembrane</keyword>
<feature type="coiled-coil region" evidence="7">
    <location>
        <begin position="59"/>
        <end position="86"/>
    </location>
</feature>
<evidence type="ECO:0000256" key="5">
    <source>
        <dbReference type="ARBA" id="ARBA00022989"/>
    </source>
</evidence>
<evidence type="ECO:0000256" key="9">
    <source>
        <dbReference type="SAM" id="SignalP"/>
    </source>
</evidence>
<evidence type="ECO:0000256" key="4">
    <source>
        <dbReference type="ARBA" id="ARBA00022692"/>
    </source>
</evidence>
<evidence type="ECO:0000256" key="3">
    <source>
        <dbReference type="ARBA" id="ARBA00015571"/>
    </source>
</evidence>
<dbReference type="Pfam" id="PF05934">
    <property type="entry name" value="MCLC"/>
    <property type="match status" value="1"/>
</dbReference>
<feature type="transmembrane region" description="Helical" evidence="8">
    <location>
        <begin position="209"/>
        <end position="228"/>
    </location>
</feature>
<dbReference type="PANTHER" id="PTHR34093">
    <property type="entry name" value="CHLORIDE CHANNEL CLIC-LIKE PROTEIN 1"/>
    <property type="match status" value="1"/>
</dbReference>
<feature type="transmembrane region" description="Helical" evidence="8">
    <location>
        <begin position="181"/>
        <end position="202"/>
    </location>
</feature>
<accession>A0AAN8C6E8</accession>
<keyword evidence="7" id="KW-0175">Coiled coil</keyword>
<dbReference type="AlphaFoldDB" id="A0AAN8C6E8"/>
<evidence type="ECO:0000313" key="10">
    <source>
        <dbReference type="EMBL" id="KAK5897857.1"/>
    </source>
</evidence>
<keyword evidence="5 8" id="KW-1133">Transmembrane helix</keyword>
<evidence type="ECO:0000256" key="8">
    <source>
        <dbReference type="SAM" id="Phobius"/>
    </source>
</evidence>
<evidence type="ECO:0000313" key="11">
    <source>
        <dbReference type="Proteomes" id="UP001331515"/>
    </source>
</evidence>
<reference evidence="10 11" key="1">
    <citation type="journal article" date="2023" name="Mol. Biol. Evol.">
        <title>Genomics of Secondarily Temperate Adaptation in the Only Non-Antarctic Icefish.</title>
        <authorList>
            <person name="Rivera-Colon A.G."/>
            <person name="Rayamajhi N."/>
            <person name="Minhas B.F."/>
            <person name="Madrigal G."/>
            <person name="Bilyk K.T."/>
            <person name="Yoon V."/>
            <person name="Hune M."/>
            <person name="Gregory S."/>
            <person name="Cheng C.H.C."/>
            <person name="Catchen J.M."/>
        </authorList>
    </citation>
    <scope>NUCLEOTIDE SEQUENCE [LARGE SCALE GENOMIC DNA]</scope>
    <source>
        <tissue evidence="10">White muscle</tissue>
    </source>
</reference>